<evidence type="ECO:0000256" key="3">
    <source>
        <dbReference type="ARBA" id="ARBA00022723"/>
    </source>
</evidence>
<gene>
    <name evidence="6" type="ORF">BST85_00790</name>
</gene>
<dbReference type="PANTHER" id="PTHR10286">
    <property type="entry name" value="INORGANIC PYROPHOSPHATASE"/>
    <property type="match status" value="1"/>
</dbReference>
<dbReference type="SUPFAM" id="SSF50324">
    <property type="entry name" value="Inorganic pyrophosphatase"/>
    <property type="match status" value="1"/>
</dbReference>
<keyword evidence="3" id="KW-0479">Metal-binding</keyword>
<evidence type="ECO:0000256" key="4">
    <source>
        <dbReference type="ARBA" id="ARBA00022801"/>
    </source>
</evidence>
<keyword evidence="4" id="KW-0378">Hydrolase</keyword>
<dbReference type="GO" id="GO:0006796">
    <property type="term" value="P:phosphate-containing compound metabolic process"/>
    <property type="evidence" value="ECO:0007669"/>
    <property type="project" value="InterPro"/>
</dbReference>
<dbReference type="Pfam" id="PF00719">
    <property type="entry name" value="Pyrophosphatase"/>
    <property type="match status" value="1"/>
</dbReference>
<organism evidence="6 7">
    <name type="scientific">Aureitalea marina</name>
    <dbReference type="NCBI Taxonomy" id="930804"/>
    <lineage>
        <taxon>Bacteria</taxon>
        <taxon>Pseudomonadati</taxon>
        <taxon>Bacteroidota</taxon>
        <taxon>Flavobacteriia</taxon>
        <taxon>Flavobacteriales</taxon>
        <taxon>Flavobacteriaceae</taxon>
        <taxon>Aureitalea</taxon>
    </lineage>
</organism>
<evidence type="ECO:0000256" key="1">
    <source>
        <dbReference type="ARBA" id="ARBA00001946"/>
    </source>
</evidence>
<evidence type="ECO:0000256" key="2">
    <source>
        <dbReference type="ARBA" id="ARBA00012146"/>
    </source>
</evidence>
<reference evidence="6 7" key="1">
    <citation type="submission" date="2016-11" db="EMBL/GenBank/DDBJ databases">
        <title>Trade-off between light-utilization and light-protection in marine flavobacteria.</title>
        <authorList>
            <person name="Kumagai Y."/>
        </authorList>
    </citation>
    <scope>NUCLEOTIDE SEQUENCE [LARGE SCALE GENOMIC DNA]</scope>
    <source>
        <strain evidence="6 7">NBRC 107741</strain>
    </source>
</reference>
<protein>
    <recommendedName>
        <fullName evidence="2">inorganic diphosphatase</fullName>
        <ecNumber evidence="2">3.6.1.1</ecNumber>
    </recommendedName>
</protein>
<evidence type="ECO:0000256" key="5">
    <source>
        <dbReference type="ARBA" id="ARBA00022842"/>
    </source>
</evidence>
<dbReference type="InterPro" id="IPR008162">
    <property type="entry name" value="Pyrophosphatase"/>
</dbReference>
<dbReference type="Gene3D" id="3.90.80.10">
    <property type="entry name" value="Inorganic pyrophosphatase"/>
    <property type="match status" value="1"/>
</dbReference>
<sequence length="190" mass="21272">MAFLLVNLSCSEQIDPEQIPVQTENGNYNSIIEIPAGTNLKIEYDKTSKRFIPDQRNGEDRVIDYLPYPANYGFIASTKSAIAQGGDGDALDVLVLCTSLSTGTVIETIPIGVLKLIDEGEQDYKILAIPAKVSDRTIQSETLEELRAKYPQLLEIIESWFLNYDQDETRSQGWGDQKQAIEIIDRSRVN</sequence>
<dbReference type="EC" id="3.6.1.1" evidence="2"/>
<dbReference type="RefSeq" id="WP_181039926.1">
    <property type="nucleotide sequence ID" value="NZ_MQUB01000001.1"/>
</dbReference>
<comment type="caution">
    <text evidence="6">The sequence shown here is derived from an EMBL/GenBank/DDBJ whole genome shotgun (WGS) entry which is preliminary data.</text>
</comment>
<dbReference type="EMBL" id="MQUB01000001">
    <property type="protein sequence ID" value="PQB03596.1"/>
    <property type="molecule type" value="Genomic_DNA"/>
</dbReference>
<dbReference type="AlphaFoldDB" id="A0A2S7KLT5"/>
<dbReference type="InterPro" id="IPR036649">
    <property type="entry name" value="Pyrophosphatase_sf"/>
</dbReference>
<evidence type="ECO:0000313" key="7">
    <source>
        <dbReference type="Proteomes" id="UP000239800"/>
    </source>
</evidence>
<dbReference type="GO" id="GO:0005737">
    <property type="term" value="C:cytoplasm"/>
    <property type="evidence" value="ECO:0007669"/>
    <property type="project" value="InterPro"/>
</dbReference>
<comment type="cofactor">
    <cofactor evidence="1">
        <name>Mg(2+)</name>
        <dbReference type="ChEBI" id="CHEBI:18420"/>
    </cofactor>
</comment>
<accession>A0A2S7KLT5</accession>
<name>A0A2S7KLT5_9FLAO</name>
<evidence type="ECO:0000313" key="6">
    <source>
        <dbReference type="EMBL" id="PQB03596.1"/>
    </source>
</evidence>
<dbReference type="GO" id="GO:0004427">
    <property type="term" value="F:inorganic diphosphate phosphatase activity"/>
    <property type="evidence" value="ECO:0007669"/>
    <property type="project" value="UniProtKB-EC"/>
</dbReference>
<proteinExistence type="predicted"/>
<dbReference type="GO" id="GO:0000287">
    <property type="term" value="F:magnesium ion binding"/>
    <property type="evidence" value="ECO:0007669"/>
    <property type="project" value="InterPro"/>
</dbReference>
<dbReference type="Proteomes" id="UP000239800">
    <property type="component" value="Unassembled WGS sequence"/>
</dbReference>
<keyword evidence="5" id="KW-0460">Magnesium</keyword>
<keyword evidence="7" id="KW-1185">Reference proteome</keyword>